<proteinExistence type="predicted"/>
<reference evidence="1" key="2">
    <citation type="submission" date="2022-04" db="EMBL/GenBank/DDBJ databases">
        <title>Antimicrobial genetic elements in methicillin-resistant Macrococcus armenti.</title>
        <authorList>
            <person name="Keller J.E."/>
            <person name="Schwendener S."/>
            <person name="Pantucek R."/>
            <person name="Perreten V."/>
        </authorList>
    </citation>
    <scope>NUCLEOTIDE SEQUENCE</scope>
    <source>
        <strain evidence="1">CCM 2609</strain>
    </source>
</reference>
<reference evidence="1" key="1">
    <citation type="submission" date="2022-03" db="EMBL/GenBank/DDBJ databases">
        <authorList>
            <person name="Vrbovska V."/>
            <person name="Kovarovic V."/>
            <person name="Botka T."/>
            <person name="Pantucek R."/>
        </authorList>
    </citation>
    <scope>NUCLEOTIDE SEQUENCE</scope>
    <source>
        <strain evidence="1">CCM 2609</strain>
    </source>
</reference>
<name>A0ABY3ZY60_9STAP</name>
<sequence>MNQRSKALTLTRTLFNTYDINIKFTGIKFINLLQFNSQLMTLKLKGLVSNTEYEALREIKGIIDEIQNFDALRDYQLLVEKIEKLIEYNETKAESRDSNFVDMIQFLSATSKESIVNTEEFNKFNRYMHVERNIQNVLEAELEAMKYKDKALVFLVGSVGDGKSHLISYLNSVRSDLFEGVEIYNDATESDNPHKTAVETLSNKLDGYFSGKYKKMIIAINIGMLHNLLTYLVNNDLLSNLIHIIEDSKIFSSEGMENIIYRSEDVRFISFLKEEIYTVKDGNIESEFYNNILSKVFTQSEENPFYAAFVKDDGDKREEPIYINYRLLLNPRVQATIRFLLIKIQIENKRILTTRSVLNFLYDIIVPETNAKNNDSYLPTLLFENHERSQVLKSIAKQDPLLTQSTLLDQLNIDLYNAIDFEKQCKDILGASFYSEVEPIILLIKGLNKHKRKFEMIIRLHFLYDFSNYGTEHYISFIRLYDEIDKSKKAKKEVYSKLLKALYAWNGSPQDNYIYSDSIKPNSKLLLGLNIKPKILSIESSRNMTIDVKMDINDNIYQLNIDYNLFNLLEKIDEGYILKETDKEGAVMFSKFIEDILNEIKSLDSTIIHLTRSNASYIIKDVNFGYEIGSVKS</sequence>
<accession>A0ABY3ZY60</accession>
<evidence type="ECO:0000313" key="1">
    <source>
        <dbReference type="EMBL" id="UOB20894.1"/>
    </source>
</evidence>
<dbReference type="RefSeq" id="WP_243366181.1">
    <property type="nucleotide sequence ID" value="NZ_CP094348.1"/>
</dbReference>
<dbReference type="EMBL" id="CP094348">
    <property type="protein sequence ID" value="UOB20894.1"/>
    <property type="molecule type" value="Genomic_DNA"/>
</dbReference>
<organism evidence="1 2">
    <name type="scientific">Macrococcus armenti</name>
    <dbReference type="NCBI Taxonomy" id="2875764"/>
    <lineage>
        <taxon>Bacteria</taxon>
        <taxon>Bacillati</taxon>
        <taxon>Bacillota</taxon>
        <taxon>Bacilli</taxon>
        <taxon>Bacillales</taxon>
        <taxon>Staphylococcaceae</taxon>
        <taxon>Macrococcus</taxon>
    </lineage>
</organism>
<protein>
    <submittedName>
        <fullName evidence="1">DNA phosphorothioation-dependent restriction protein DptF</fullName>
    </submittedName>
</protein>
<dbReference type="Proteomes" id="UP000830343">
    <property type="component" value="Chromosome"/>
</dbReference>
<dbReference type="InterPro" id="IPR017647">
    <property type="entry name" value="Dnd_assoc_3"/>
</dbReference>
<gene>
    <name evidence="1" type="primary">dptF</name>
    <name evidence="1" type="ORF">MRZ06_02095</name>
</gene>
<dbReference type="NCBIfam" id="TIGR03238">
    <property type="entry name" value="dnd_assoc_3"/>
    <property type="match status" value="1"/>
</dbReference>
<keyword evidence="2" id="KW-1185">Reference proteome</keyword>
<evidence type="ECO:0000313" key="2">
    <source>
        <dbReference type="Proteomes" id="UP000830343"/>
    </source>
</evidence>